<proteinExistence type="predicted"/>
<comment type="caution">
    <text evidence="2">The sequence shown here is derived from an EMBL/GenBank/DDBJ whole genome shotgun (WGS) entry which is preliminary data.</text>
</comment>
<organism evidence="2 3">
    <name type="scientific">Aduncisulcus paluster</name>
    <dbReference type="NCBI Taxonomy" id="2918883"/>
    <lineage>
        <taxon>Eukaryota</taxon>
        <taxon>Metamonada</taxon>
        <taxon>Carpediemonas-like organisms</taxon>
        <taxon>Aduncisulcus</taxon>
    </lineage>
</organism>
<dbReference type="Proteomes" id="UP001057375">
    <property type="component" value="Unassembled WGS sequence"/>
</dbReference>
<evidence type="ECO:0000313" key="2">
    <source>
        <dbReference type="EMBL" id="GKT36878.1"/>
    </source>
</evidence>
<feature type="non-terminal residue" evidence="2">
    <location>
        <position position="1"/>
    </location>
</feature>
<keyword evidence="1" id="KW-0732">Signal</keyword>
<feature type="chain" id="PRO_5046385045" evidence="1">
    <location>
        <begin position="26"/>
        <end position="288"/>
    </location>
</feature>
<sequence>SWKSRVGVDMLVNIVWLQGLTDGTGQSVMWTRGTGTYWSGKEVVCNSGSDEGECWNSASSSDTSSWNIQSIDVRVNSSGDASVGVLSGLDDGLEGEVRLFERSGGEWLGGLQDIGGQCVRTLGTAYSQNDDSFGVESVVSGFMFSPLTPVATHALVYGTSTCVYGYDGVEEDESYSLSDSDHMDIRLGLEGEWERVEVSISLIGEDSSECDLLAQSTDATLSSCLKDSAEICEESFDTSAEMYSNYMDSWGLCEIGCVFEGEDINNVGTVKISTLGDIDILDIVAYVE</sequence>
<evidence type="ECO:0000256" key="1">
    <source>
        <dbReference type="SAM" id="SignalP"/>
    </source>
</evidence>
<evidence type="ECO:0000313" key="3">
    <source>
        <dbReference type="Proteomes" id="UP001057375"/>
    </source>
</evidence>
<name>A0ABQ5KWQ1_9EUKA</name>
<gene>
    <name evidence="2" type="ORF">ADUPG1_009768</name>
</gene>
<protein>
    <submittedName>
        <fullName evidence="2">Uncharacterized protein</fullName>
    </submittedName>
</protein>
<reference evidence="2" key="1">
    <citation type="submission" date="2022-03" db="EMBL/GenBank/DDBJ databases">
        <title>Draft genome sequence of Aduncisulcus paluster, a free-living microaerophilic Fornicata.</title>
        <authorList>
            <person name="Yuyama I."/>
            <person name="Kume K."/>
            <person name="Tamura T."/>
            <person name="Inagaki Y."/>
            <person name="Hashimoto T."/>
        </authorList>
    </citation>
    <scope>NUCLEOTIDE SEQUENCE</scope>
    <source>
        <strain evidence="2">NY0171</strain>
    </source>
</reference>
<keyword evidence="3" id="KW-1185">Reference proteome</keyword>
<dbReference type="EMBL" id="BQXS01011324">
    <property type="protein sequence ID" value="GKT36878.1"/>
    <property type="molecule type" value="Genomic_DNA"/>
</dbReference>
<feature type="signal peptide" evidence="1">
    <location>
        <begin position="1"/>
        <end position="25"/>
    </location>
</feature>
<accession>A0ABQ5KWQ1</accession>